<evidence type="ECO:0000313" key="2">
    <source>
        <dbReference type="EMBL" id="GAI37569.1"/>
    </source>
</evidence>
<evidence type="ECO:0008006" key="3">
    <source>
        <dbReference type="Google" id="ProtNLM"/>
    </source>
</evidence>
<reference evidence="2" key="1">
    <citation type="journal article" date="2014" name="Front. Microbiol.">
        <title>High frequency of phylogenetically diverse reductive dehalogenase-homologous genes in deep subseafloor sedimentary metagenomes.</title>
        <authorList>
            <person name="Kawai M."/>
            <person name="Futagami T."/>
            <person name="Toyoda A."/>
            <person name="Takaki Y."/>
            <person name="Nishi S."/>
            <person name="Hori S."/>
            <person name="Arai W."/>
            <person name="Tsubouchi T."/>
            <person name="Morono Y."/>
            <person name="Uchiyama I."/>
            <person name="Ito T."/>
            <person name="Fujiyama A."/>
            <person name="Inagaki F."/>
            <person name="Takami H."/>
        </authorList>
    </citation>
    <scope>NUCLEOTIDE SEQUENCE</scope>
    <source>
        <strain evidence="2">Expedition CK06-06</strain>
    </source>
</reference>
<feature type="transmembrane region" description="Helical" evidence="1">
    <location>
        <begin position="51"/>
        <end position="72"/>
    </location>
</feature>
<sequence length="171" mass="18548">MRVLGIAVVLICTLTFAVAGGLLVALSFNLFTLQNLTDFLLLTLEGQNIRLIVGGIGLFSIIASICIAQIAFGKMQREKTIAFDNPNGQVTVSLAAIEDFIKRLSYGMAEIKDLRSNVIAGKKGIEINTRVSLWAEANIPETTESIQAIIKNHIQEMLGIEEPIVVKVHVG</sequence>
<name>X1Q2W4_9ZZZZ</name>
<protein>
    <recommendedName>
        <fullName evidence="3">Alkaline shock response membrane anchor protein AmaP</fullName>
    </recommendedName>
</protein>
<keyword evidence="1" id="KW-0812">Transmembrane</keyword>
<feature type="non-terminal residue" evidence="2">
    <location>
        <position position="171"/>
    </location>
</feature>
<accession>X1Q2W4</accession>
<comment type="caution">
    <text evidence="2">The sequence shown here is derived from an EMBL/GenBank/DDBJ whole genome shotgun (WGS) entry which is preliminary data.</text>
</comment>
<keyword evidence="1" id="KW-0472">Membrane</keyword>
<dbReference type="AlphaFoldDB" id="X1Q2W4"/>
<gene>
    <name evidence="2" type="ORF">S06H3_46016</name>
</gene>
<evidence type="ECO:0000256" key="1">
    <source>
        <dbReference type="SAM" id="Phobius"/>
    </source>
</evidence>
<dbReference type="EMBL" id="BARV01028790">
    <property type="protein sequence ID" value="GAI37569.1"/>
    <property type="molecule type" value="Genomic_DNA"/>
</dbReference>
<keyword evidence="1" id="KW-1133">Transmembrane helix</keyword>
<feature type="transmembrane region" description="Helical" evidence="1">
    <location>
        <begin position="7"/>
        <end position="31"/>
    </location>
</feature>
<organism evidence="2">
    <name type="scientific">marine sediment metagenome</name>
    <dbReference type="NCBI Taxonomy" id="412755"/>
    <lineage>
        <taxon>unclassified sequences</taxon>
        <taxon>metagenomes</taxon>
        <taxon>ecological metagenomes</taxon>
    </lineage>
</organism>
<dbReference type="NCBIfam" id="NF033218">
    <property type="entry name" value="anchor_AmaP"/>
    <property type="match status" value="1"/>
</dbReference>
<proteinExistence type="predicted"/>